<feature type="domain" description="RWD" evidence="1">
    <location>
        <begin position="9"/>
        <end position="111"/>
    </location>
</feature>
<dbReference type="GeneID" id="40316488"/>
<dbReference type="InterPro" id="IPR016135">
    <property type="entry name" value="UBQ-conjugating_enzyme/RWD"/>
</dbReference>
<sequence>MPATEMQSMEMDMVQGMYDTYELGGLDPPTYSVLLAPTADDPPELRVTIVYESEGYPETAAPTVRLEHHAKHRRMQTTTLAKEIEELCAEQVGMHSVISVLQRAQEYLTEYAAMEEKAELQRRGDALAKAVAVASTAASDPTVRIGTAVTRELFAEWSEKHVAEKQRMRAVGEKKGTKLTGRQLWDGTLKNADWDLFASDDDDDDGQDVEFYALAQAEGEEMEFDLDDPAEEEG</sequence>
<dbReference type="Pfam" id="PF16543">
    <property type="entry name" value="DFRP_C"/>
    <property type="match status" value="1"/>
</dbReference>
<protein>
    <submittedName>
        <fullName evidence="2">RWD domain containing 1</fullName>
    </submittedName>
</protein>
<gene>
    <name evidence="2" type="ORF">Tco025E_02877</name>
</gene>
<dbReference type="PROSITE" id="PS50908">
    <property type="entry name" value="RWD"/>
    <property type="match status" value="1"/>
</dbReference>
<dbReference type="SMART" id="SM00591">
    <property type="entry name" value="RWD"/>
    <property type="match status" value="1"/>
</dbReference>
<dbReference type="EMBL" id="MKKU01000122">
    <property type="protein sequence ID" value="RNF23183.1"/>
    <property type="molecule type" value="Genomic_DNA"/>
</dbReference>
<dbReference type="InterPro" id="IPR040213">
    <property type="entry name" value="GIR2-like"/>
</dbReference>
<dbReference type="OrthoDB" id="277175at2759"/>
<dbReference type="Proteomes" id="UP000284403">
    <property type="component" value="Unassembled WGS sequence"/>
</dbReference>
<accession>A0A422PZL0</accession>
<name>A0A422PZL0_9TRYP</name>
<keyword evidence="3" id="KW-1185">Reference proteome</keyword>
<dbReference type="Gene3D" id="3.10.110.10">
    <property type="entry name" value="Ubiquitin Conjugating Enzyme"/>
    <property type="match status" value="1"/>
</dbReference>
<dbReference type="AlphaFoldDB" id="A0A422PZL0"/>
<dbReference type="PANTHER" id="PTHR12292">
    <property type="entry name" value="RWD DOMAIN-CONTAINING PROTEIN"/>
    <property type="match status" value="1"/>
</dbReference>
<comment type="caution">
    <text evidence="2">The sequence shown here is derived from an EMBL/GenBank/DDBJ whole genome shotgun (WGS) entry which is preliminary data.</text>
</comment>
<reference evidence="2 3" key="1">
    <citation type="journal article" date="2018" name="BMC Genomics">
        <title>Genomic comparison of Trypanosoma conorhini and Trypanosoma rangeli to Trypanosoma cruzi strains of high and low virulence.</title>
        <authorList>
            <person name="Bradwell K.R."/>
            <person name="Koparde V.N."/>
            <person name="Matveyev A.V."/>
            <person name="Serrano M.G."/>
            <person name="Alves J.M."/>
            <person name="Parikh H."/>
            <person name="Huang B."/>
            <person name="Lee V."/>
            <person name="Espinosa-Alvarez O."/>
            <person name="Ortiz P.A."/>
            <person name="Costa-Martins A.G."/>
            <person name="Teixeira M.M."/>
            <person name="Buck G.A."/>
        </authorList>
    </citation>
    <scope>NUCLEOTIDE SEQUENCE [LARGE SCALE GENOMIC DNA]</scope>
    <source>
        <strain evidence="2 3">025E</strain>
    </source>
</reference>
<dbReference type="SUPFAM" id="SSF54495">
    <property type="entry name" value="UBC-like"/>
    <property type="match status" value="1"/>
</dbReference>
<evidence type="ECO:0000259" key="1">
    <source>
        <dbReference type="PROSITE" id="PS50908"/>
    </source>
</evidence>
<proteinExistence type="predicted"/>
<dbReference type="RefSeq" id="XP_029230093.1">
    <property type="nucleotide sequence ID" value="XM_029369800.1"/>
</dbReference>
<dbReference type="Pfam" id="PF05773">
    <property type="entry name" value="RWD"/>
    <property type="match status" value="1"/>
</dbReference>
<dbReference type="InterPro" id="IPR032378">
    <property type="entry name" value="ZC3H15/TMA46_C"/>
</dbReference>
<organism evidence="2 3">
    <name type="scientific">Trypanosoma conorhini</name>
    <dbReference type="NCBI Taxonomy" id="83891"/>
    <lineage>
        <taxon>Eukaryota</taxon>
        <taxon>Discoba</taxon>
        <taxon>Euglenozoa</taxon>
        <taxon>Kinetoplastea</taxon>
        <taxon>Metakinetoplastina</taxon>
        <taxon>Trypanosomatida</taxon>
        <taxon>Trypanosomatidae</taxon>
        <taxon>Trypanosoma</taxon>
    </lineage>
</organism>
<dbReference type="InterPro" id="IPR006575">
    <property type="entry name" value="RWD_dom"/>
</dbReference>
<evidence type="ECO:0000313" key="3">
    <source>
        <dbReference type="Proteomes" id="UP000284403"/>
    </source>
</evidence>
<evidence type="ECO:0000313" key="2">
    <source>
        <dbReference type="EMBL" id="RNF23183.1"/>
    </source>
</evidence>